<evidence type="ECO:0000313" key="3">
    <source>
        <dbReference type="Proteomes" id="UP000293142"/>
    </source>
</evidence>
<dbReference type="EMBL" id="SIRE01000027">
    <property type="protein sequence ID" value="TBL71212.1"/>
    <property type="molecule type" value="Genomic_DNA"/>
</dbReference>
<feature type="domain" description="SLH" evidence="1">
    <location>
        <begin position="463"/>
        <end position="526"/>
    </location>
</feature>
<dbReference type="PROSITE" id="PS51272">
    <property type="entry name" value="SLH"/>
    <property type="match status" value="3"/>
</dbReference>
<dbReference type="Pfam" id="PF00395">
    <property type="entry name" value="SLH"/>
    <property type="match status" value="3"/>
</dbReference>
<dbReference type="AlphaFoldDB" id="A0A4Q9DGD7"/>
<dbReference type="Proteomes" id="UP000293142">
    <property type="component" value="Unassembled WGS sequence"/>
</dbReference>
<reference evidence="2 3" key="1">
    <citation type="submission" date="2019-02" db="EMBL/GenBank/DDBJ databases">
        <title>Paenibacillus sp. nov., isolated from surface-sterilized tissue of Thalictrum simplex L.</title>
        <authorList>
            <person name="Tuo L."/>
        </authorList>
    </citation>
    <scope>NUCLEOTIDE SEQUENCE [LARGE SCALE GENOMIC DNA]</scope>
    <source>
        <strain evidence="2 3">N2SHLJ1</strain>
    </source>
</reference>
<organism evidence="2 3">
    <name type="scientific">Paenibacillus thalictri</name>
    <dbReference type="NCBI Taxonomy" id="2527873"/>
    <lineage>
        <taxon>Bacteria</taxon>
        <taxon>Bacillati</taxon>
        <taxon>Bacillota</taxon>
        <taxon>Bacilli</taxon>
        <taxon>Bacillales</taxon>
        <taxon>Paenibacillaceae</taxon>
        <taxon>Paenibacillus</taxon>
    </lineage>
</organism>
<dbReference type="Pfam" id="PF12733">
    <property type="entry name" value="Cadherin-like"/>
    <property type="match status" value="2"/>
</dbReference>
<dbReference type="InterPro" id="IPR001119">
    <property type="entry name" value="SLH_dom"/>
</dbReference>
<dbReference type="RefSeq" id="WP_131017391.1">
    <property type="nucleotide sequence ID" value="NZ_SIRE01000027.1"/>
</dbReference>
<protein>
    <recommendedName>
        <fullName evidence="1">SLH domain-containing protein</fullName>
    </recommendedName>
</protein>
<comment type="caution">
    <text evidence="2">The sequence shown here is derived from an EMBL/GenBank/DDBJ whole genome shotgun (WGS) entry which is preliminary data.</text>
</comment>
<dbReference type="PANTHER" id="PTHR43308">
    <property type="entry name" value="OUTER MEMBRANE PROTEIN ALPHA-RELATED"/>
    <property type="match status" value="1"/>
</dbReference>
<feature type="domain" description="SLH" evidence="1">
    <location>
        <begin position="591"/>
        <end position="654"/>
    </location>
</feature>
<accession>A0A4Q9DGD7</accession>
<dbReference type="OrthoDB" id="504962at2"/>
<keyword evidence="3" id="KW-1185">Reference proteome</keyword>
<feature type="domain" description="SLH" evidence="1">
    <location>
        <begin position="527"/>
        <end position="585"/>
    </location>
</feature>
<gene>
    <name evidence="2" type="ORF">EYB31_31045</name>
</gene>
<dbReference type="InterPro" id="IPR051465">
    <property type="entry name" value="Cell_Envelope_Struct_Comp"/>
</dbReference>
<dbReference type="PANTHER" id="PTHR43308:SF5">
    <property type="entry name" value="S-LAYER PROTEIN _ PEPTIDOGLYCAN ENDO-BETA-N-ACETYLGLUCOSAMINIDASE"/>
    <property type="match status" value="1"/>
</dbReference>
<dbReference type="InterPro" id="IPR025883">
    <property type="entry name" value="Cadherin-like_domain"/>
</dbReference>
<name>A0A4Q9DGD7_9BACL</name>
<evidence type="ECO:0000259" key="1">
    <source>
        <dbReference type="PROSITE" id="PS51272"/>
    </source>
</evidence>
<sequence length="655" mass="69595">MNSKTVVYIVLFAFCLLAGTMGFCGIDGPNKSSVVNPLAAGTVSAATYSSQDSTSLLNSLALSVSGADLTPGFSPTQYAYSATVDYSVDKLNINATAENPAARVLISGSETNSYPAALNVGKNTFQIVVTSPDKSSISTYTIVITRSLASADSYLSGLSVNTGRLDHSFERDRFEYLVIVDHSVDYLYISAAASNINSKISAGSNSVTGSGMFRNIDKLTDGETLINITVTSEDGTSQVYKITIRRGTEVIVTSGSQTASAGLDYVSPAAQTESKDENSGSVLNVKASADDIKTALGNPSVSRAVIDATSYSAIGKTVVTLTGSLLKAAADKNKAIVIQTNKTSLELPPGSVTVSADDEEFKWTIRDMENGEAALLARPAGVVSVPAAVDITLFKNGVQVPQPNKPLPISIKADPTKYKNASKLGAYGYNASKGVWEYIGGTINSDGAILFTIDRYANYAIMEYAASFRDTAGHWAESYIQALEAKHIASGVSDQLFAPDANITRAEFAALLVRALNVNVPEKSGFNDVPSDAWYRSEVGKAYAAKLIDGIGENTFAPNQTITREQMAVMMIRAYSFKTGVRVQDMVSPRESKYTDESAASDWARRSIRLTDAAELMNGNPDGTFQPQERATRAQAIAVLSRLLDRTAAAAPSSR</sequence>
<evidence type="ECO:0000313" key="2">
    <source>
        <dbReference type="EMBL" id="TBL71212.1"/>
    </source>
</evidence>
<proteinExistence type="predicted"/>